<sequence>MKRLGRPSPGALEVRGASWDSAEFGTLKKNLSDVWDISWIYVGTRKRITGWKVEHSQHHARRTLIQARRLRHHIGGGIYPVHAALSAMK</sequence>
<organism evidence="1 2">
    <name type="scientific">Pleurodeles waltl</name>
    <name type="common">Iberian ribbed newt</name>
    <dbReference type="NCBI Taxonomy" id="8319"/>
    <lineage>
        <taxon>Eukaryota</taxon>
        <taxon>Metazoa</taxon>
        <taxon>Chordata</taxon>
        <taxon>Craniata</taxon>
        <taxon>Vertebrata</taxon>
        <taxon>Euteleostomi</taxon>
        <taxon>Amphibia</taxon>
        <taxon>Batrachia</taxon>
        <taxon>Caudata</taxon>
        <taxon>Salamandroidea</taxon>
        <taxon>Salamandridae</taxon>
        <taxon>Pleurodelinae</taxon>
        <taxon>Pleurodeles</taxon>
    </lineage>
</organism>
<dbReference type="Proteomes" id="UP001066276">
    <property type="component" value="Chromosome 8"/>
</dbReference>
<protein>
    <submittedName>
        <fullName evidence="1">Uncharacterized protein</fullName>
    </submittedName>
</protein>
<gene>
    <name evidence="1" type="ORF">NDU88_001185</name>
</gene>
<accession>A0AAV7NE14</accession>
<evidence type="ECO:0000313" key="2">
    <source>
        <dbReference type="Proteomes" id="UP001066276"/>
    </source>
</evidence>
<keyword evidence="2" id="KW-1185">Reference proteome</keyword>
<dbReference type="EMBL" id="JANPWB010000012">
    <property type="protein sequence ID" value="KAJ1112924.1"/>
    <property type="molecule type" value="Genomic_DNA"/>
</dbReference>
<evidence type="ECO:0000313" key="1">
    <source>
        <dbReference type="EMBL" id="KAJ1112924.1"/>
    </source>
</evidence>
<name>A0AAV7NE14_PLEWA</name>
<dbReference type="AlphaFoldDB" id="A0AAV7NE14"/>
<proteinExistence type="predicted"/>
<comment type="caution">
    <text evidence="1">The sequence shown here is derived from an EMBL/GenBank/DDBJ whole genome shotgun (WGS) entry which is preliminary data.</text>
</comment>
<reference evidence="1" key="1">
    <citation type="journal article" date="2022" name="bioRxiv">
        <title>Sequencing and chromosome-scale assembly of the giantPleurodeles waltlgenome.</title>
        <authorList>
            <person name="Brown T."/>
            <person name="Elewa A."/>
            <person name="Iarovenko S."/>
            <person name="Subramanian E."/>
            <person name="Araus A.J."/>
            <person name="Petzold A."/>
            <person name="Susuki M."/>
            <person name="Suzuki K.-i.T."/>
            <person name="Hayashi T."/>
            <person name="Toyoda A."/>
            <person name="Oliveira C."/>
            <person name="Osipova E."/>
            <person name="Leigh N.D."/>
            <person name="Simon A."/>
            <person name="Yun M.H."/>
        </authorList>
    </citation>
    <scope>NUCLEOTIDE SEQUENCE</scope>
    <source>
        <strain evidence="1">20211129_DDA</strain>
        <tissue evidence="1">Liver</tissue>
    </source>
</reference>